<proteinExistence type="inferred from homology"/>
<dbReference type="PATRIC" id="fig|155920.8.peg.2768"/>
<dbReference type="InterPro" id="IPR015867">
    <property type="entry name" value="N-reg_PII/ATP_PRibTrfase_C"/>
</dbReference>
<evidence type="ECO:0000313" key="2">
    <source>
        <dbReference type="EMBL" id="AIC10620.1"/>
    </source>
</evidence>
<dbReference type="RefSeq" id="WP_004083506.1">
    <property type="nucleotide sequence ID" value="NZ_CP006696.1"/>
</dbReference>
<evidence type="ECO:0000256" key="1">
    <source>
        <dbReference type="ARBA" id="ARBA00010169"/>
    </source>
</evidence>
<name>A0A060H5M9_XYLFS</name>
<dbReference type="GO" id="GO:0005507">
    <property type="term" value="F:copper ion binding"/>
    <property type="evidence" value="ECO:0007669"/>
    <property type="project" value="TreeGrafter"/>
</dbReference>
<dbReference type="GO" id="GO:0010038">
    <property type="term" value="P:response to metal ion"/>
    <property type="evidence" value="ECO:0007669"/>
    <property type="project" value="InterPro"/>
</dbReference>
<protein>
    <submittedName>
        <fullName evidence="2">Dihydroorotate dehydrogenase</fullName>
    </submittedName>
</protein>
<sequence length="112" mass="12484">MASDVYLIFSTCPDLPSAEIISRVLVQERLAACVTQLPGAISTYRWQGKIETTQEIQLLIKTNAVHVNAAITRLCALHPYRLPEAIAVQVSVGLPEYLTWINTEIDEEYSLP</sequence>
<dbReference type="PANTHER" id="PTHR23419">
    <property type="entry name" value="DIVALENT CATION TOLERANCE CUTA-RELATED"/>
    <property type="match status" value="1"/>
</dbReference>
<dbReference type="InterPro" id="IPR004323">
    <property type="entry name" value="Ion_tolerance_CutA"/>
</dbReference>
<dbReference type="SUPFAM" id="SSF54913">
    <property type="entry name" value="GlnB-like"/>
    <property type="match status" value="1"/>
</dbReference>
<comment type="similarity">
    <text evidence="1">Belongs to the CutA family.</text>
</comment>
<dbReference type="InterPro" id="IPR011322">
    <property type="entry name" value="N-reg_PII-like_a/b"/>
</dbReference>
<dbReference type="Proteomes" id="UP000027215">
    <property type="component" value="Chromosome"/>
</dbReference>
<dbReference type="Gene3D" id="3.30.70.120">
    <property type="match status" value="1"/>
</dbReference>
<evidence type="ECO:0000313" key="3">
    <source>
        <dbReference type="Proteomes" id="UP000027215"/>
    </source>
</evidence>
<reference evidence="2 3" key="1">
    <citation type="submission" date="2013-08" db="EMBL/GenBank/DDBJ databases">
        <authorList>
            <person name="Stouthamer R."/>
            <person name="Nunney L."/>
        </authorList>
    </citation>
    <scope>NUCLEOTIDE SEQUENCE [LARGE SCALE GENOMIC DNA]</scope>
    <source>
        <strain evidence="3">ann-1</strain>
    </source>
</reference>
<dbReference type="EMBL" id="CP006696">
    <property type="protein sequence ID" value="AIC10620.1"/>
    <property type="molecule type" value="Genomic_DNA"/>
</dbReference>
<dbReference type="PANTHER" id="PTHR23419:SF8">
    <property type="entry name" value="FI09726P"/>
    <property type="match status" value="1"/>
</dbReference>
<dbReference type="KEGG" id="xfs:D934_11795"/>
<dbReference type="Pfam" id="PF03091">
    <property type="entry name" value="CutA1"/>
    <property type="match status" value="1"/>
</dbReference>
<gene>
    <name evidence="2" type="ORF">D934_11795</name>
</gene>
<organism evidence="2 3">
    <name type="scientific">Xylella fastidiosa subsp. sandyi Ann-1</name>
    <dbReference type="NCBI Taxonomy" id="155920"/>
    <lineage>
        <taxon>Bacteria</taxon>
        <taxon>Pseudomonadati</taxon>
        <taxon>Pseudomonadota</taxon>
        <taxon>Gammaproteobacteria</taxon>
        <taxon>Lysobacterales</taxon>
        <taxon>Lysobacteraceae</taxon>
        <taxon>Xylella</taxon>
    </lineage>
</organism>
<accession>A0A060H5M9</accession>
<dbReference type="AlphaFoldDB" id="A0A060H5M9"/>
<dbReference type="HOGENOM" id="CLU_098807_3_1_6"/>
<dbReference type="GeneID" id="93905363"/>